<dbReference type="Gene3D" id="3.30.450.20">
    <property type="entry name" value="PAS domain"/>
    <property type="match status" value="1"/>
</dbReference>
<dbReference type="STRING" id="392484.LP43_2359"/>
<feature type="transmembrane region" description="Helical" evidence="4">
    <location>
        <begin position="54"/>
        <end position="74"/>
    </location>
</feature>
<dbReference type="CDD" id="cd00082">
    <property type="entry name" value="HisKA"/>
    <property type="match status" value="1"/>
</dbReference>
<dbReference type="SUPFAM" id="SSF55874">
    <property type="entry name" value="ATPase domain of HSP90 chaperone/DNA topoisomerase II/histidine kinase"/>
    <property type="match status" value="1"/>
</dbReference>
<dbReference type="PROSITE" id="PS50109">
    <property type="entry name" value="HIS_KIN"/>
    <property type="match status" value="1"/>
</dbReference>
<evidence type="ECO:0000259" key="5">
    <source>
        <dbReference type="PROSITE" id="PS50109"/>
    </source>
</evidence>
<feature type="transmembrane region" description="Helical" evidence="4">
    <location>
        <begin position="160"/>
        <end position="177"/>
    </location>
</feature>
<dbReference type="PANTHER" id="PTHR43065:SF52">
    <property type="entry name" value="SENSOR PROTEIN KINASE PILS"/>
    <property type="match status" value="1"/>
</dbReference>
<dbReference type="InterPro" id="IPR004358">
    <property type="entry name" value="Sig_transdc_His_kin-like_C"/>
</dbReference>
<dbReference type="InterPro" id="IPR003594">
    <property type="entry name" value="HATPase_dom"/>
</dbReference>
<keyword evidence="4" id="KW-0812">Transmembrane</keyword>
<dbReference type="PRINTS" id="PR00344">
    <property type="entry name" value="BCTRLSENSOR"/>
</dbReference>
<gene>
    <name evidence="6" type="primary">pilS</name>
    <name evidence="6" type="ORF">LP43_2359</name>
</gene>
<dbReference type="Pfam" id="PF02518">
    <property type="entry name" value="HATPase_c"/>
    <property type="match status" value="1"/>
</dbReference>
<sequence length="533" mass="58969">MREADFTLPLEQDPATWRALTVFAGYRFFLAAVLFFVFYLQLPPAFLGAVDPKLYATVSQAYLLTALFLLIFTSKRWGDVEKQIKLQLLIDIVALTIIIHASGGLATGLGSLLLVVVVAGGALIPGRLAAFTAAIATLAMLLEVSYSQISGDGVTKYSQAGFLGATFFVTAWLAQWLSHKMQSSQVLAEQRARDVANLAVLNQHIISRMQIGVMALDAHGIVTMFNQSARDLLGIERTFPGFNLRLAVPQLAEQLWLWQHNNPRPFEAFQARSDLPEIRVSASKLDSGETLIYIENTSAMAQQAQQLKLASLGRLTASIAHEIRNPLGAISHAGELLAEKQASDPSMSKLTDIIQRHSQRVNSIIETILQMSRRKTVEPSAVVLATWLDNFVAEFSEIKAVKHNDIVLNIDSPLAKVAMDPEQLHQVMWNLLDNAWHYSDPDKTGPRVEVLLTRSEKEIHIEVSDNGAGVSQAAREHLFEPFHSKRQGGTGLGLYLARELCQANGARLSFLADELQSSRFRISFPSEWQEYIA</sequence>
<dbReference type="Gene3D" id="1.10.287.130">
    <property type="match status" value="1"/>
</dbReference>
<comment type="caution">
    <text evidence="6">The sequence shown here is derived from an EMBL/GenBank/DDBJ whole genome shotgun (WGS) entry which is preliminary data.</text>
</comment>
<dbReference type="InterPro" id="IPR003661">
    <property type="entry name" value="HisK_dim/P_dom"/>
</dbReference>
<dbReference type="InterPro" id="IPR005467">
    <property type="entry name" value="His_kinase_dom"/>
</dbReference>
<comment type="catalytic activity">
    <reaction evidence="1">
        <text>ATP + protein L-histidine = ADP + protein N-phospho-L-histidine.</text>
        <dbReference type="EC" id="2.7.13.3"/>
    </reaction>
</comment>
<keyword evidence="3" id="KW-0597">Phosphoprotein</keyword>
<feature type="transmembrane region" description="Helical" evidence="4">
    <location>
        <begin position="86"/>
        <end position="106"/>
    </location>
</feature>
<dbReference type="AlphaFoldDB" id="A0A0A0BFZ2"/>
<evidence type="ECO:0000256" key="3">
    <source>
        <dbReference type="ARBA" id="ARBA00022553"/>
    </source>
</evidence>
<dbReference type="InterPro" id="IPR035965">
    <property type="entry name" value="PAS-like_dom_sf"/>
</dbReference>
<protein>
    <recommendedName>
        <fullName evidence="2">histidine kinase</fullName>
        <ecNumber evidence="2">2.7.13.3</ecNumber>
    </recommendedName>
</protein>
<evidence type="ECO:0000256" key="4">
    <source>
        <dbReference type="SAM" id="Phobius"/>
    </source>
</evidence>
<dbReference type="PANTHER" id="PTHR43065">
    <property type="entry name" value="SENSOR HISTIDINE KINASE"/>
    <property type="match status" value="1"/>
</dbReference>
<proteinExistence type="predicted"/>
<dbReference type="InterPro" id="IPR036097">
    <property type="entry name" value="HisK_dim/P_sf"/>
</dbReference>
<dbReference type="SMART" id="SM00388">
    <property type="entry name" value="HisKA"/>
    <property type="match status" value="1"/>
</dbReference>
<dbReference type="Pfam" id="PF25323">
    <property type="entry name" value="6TM_PilS"/>
    <property type="match status" value="1"/>
</dbReference>
<dbReference type="SUPFAM" id="SSF47384">
    <property type="entry name" value="Homodimeric domain of signal transducing histidine kinase"/>
    <property type="match status" value="1"/>
</dbReference>
<feature type="transmembrane region" description="Helical" evidence="4">
    <location>
        <begin position="112"/>
        <end position="139"/>
    </location>
</feature>
<evidence type="ECO:0000256" key="1">
    <source>
        <dbReference type="ARBA" id="ARBA00000085"/>
    </source>
</evidence>
<feature type="transmembrane region" description="Helical" evidence="4">
    <location>
        <begin position="20"/>
        <end position="42"/>
    </location>
</feature>
<reference evidence="6 7" key="1">
    <citation type="submission" date="2014-09" db="EMBL/GenBank/DDBJ databases">
        <authorList>
            <person name="Grob C."/>
            <person name="Taubert M."/>
            <person name="Howat A.M."/>
            <person name="Burns O.J."/>
            <person name="Dixon J.L."/>
            <person name="Chen Y."/>
            <person name="Murrell J.C."/>
        </authorList>
    </citation>
    <scope>NUCLEOTIDE SEQUENCE [LARGE SCALE GENOMIC DNA]</scope>
    <source>
        <strain evidence="6">L4</strain>
    </source>
</reference>
<dbReference type="EC" id="2.7.13.3" evidence="2"/>
<evidence type="ECO:0000256" key="2">
    <source>
        <dbReference type="ARBA" id="ARBA00012438"/>
    </source>
</evidence>
<dbReference type="Proteomes" id="UP000029999">
    <property type="component" value="Unassembled WGS sequence"/>
</dbReference>
<evidence type="ECO:0000313" key="6">
    <source>
        <dbReference type="EMBL" id="KGM06044.1"/>
    </source>
</evidence>
<dbReference type="RefSeq" id="WP_036315556.1">
    <property type="nucleotide sequence ID" value="NZ_JRQD01000006.1"/>
</dbReference>
<dbReference type="GO" id="GO:0000155">
    <property type="term" value="F:phosphorelay sensor kinase activity"/>
    <property type="evidence" value="ECO:0007669"/>
    <property type="project" value="InterPro"/>
</dbReference>
<dbReference type="EMBL" id="JRQD01000006">
    <property type="protein sequence ID" value="KGM06044.1"/>
    <property type="molecule type" value="Genomic_DNA"/>
</dbReference>
<dbReference type="Pfam" id="PF00512">
    <property type="entry name" value="HisKA"/>
    <property type="match status" value="1"/>
</dbReference>
<name>A0A0A0BFZ2_9GAMM</name>
<keyword evidence="4" id="KW-1133">Transmembrane helix</keyword>
<keyword evidence="4" id="KW-0472">Membrane</keyword>
<dbReference type="SUPFAM" id="SSF55785">
    <property type="entry name" value="PYP-like sensor domain (PAS domain)"/>
    <property type="match status" value="1"/>
</dbReference>
<accession>A0A0A0BFZ2</accession>
<evidence type="ECO:0000313" key="7">
    <source>
        <dbReference type="Proteomes" id="UP000029999"/>
    </source>
</evidence>
<dbReference type="InterPro" id="IPR036890">
    <property type="entry name" value="HATPase_C_sf"/>
</dbReference>
<dbReference type="SMART" id="SM00387">
    <property type="entry name" value="HATPase_c"/>
    <property type="match status" value="1"/>
</dbReference>
<dbReference type="Gene3D" id="3.30.565.10">
    <property type="entry name" value="Histidine kinase-like ATPase, C-terminal domain"/>
    <property type="match status" value="1"/>
</dbReference>
<feature type="domain" description="Histidine kinase" evidence="5">
    <location>
        <begin position="318"/>
        <end position="528"/>
    </location>
</feature>
<organism evidence="6 7">
    <name type="scientific">Methylophaga thiooxydans</name>
    <dbReference type="NCBI Taxonomy" id="392484"/>
    <lineage>
        <taxon>Bacteria</taxon>
        <taxon>Pseudomonadati</taxon>
        <taxon>Pseudomonadota</taxon>
        <taxon>Gammaproteobacteria</taxon>
        <taxon>Thiotrichales</taxon>
        <taxon>Piscirickettsiaceae</taxon>
        <taxon>Methylophaga</taxon>
    </lineage>
</organism>